<dbReference type="GO" id="GO:1904680">
    <property type="term" value="F:peptide transmembrane transporter activity"/>
    <property type="evidence" value="ECO:0007669"/>
    <property type="project" value="TreeGrafter"/>
</dbReference>
<evidence type="ECO:0000313" key="4">
    <source>
        <dbReference type="Proteomes" id="UP000012081"/>
    </source>
</evidence>
<evidence type="ECO:0000259" key="2">
    <source>
        <dbReference type="Pfam" id="PF00496"/>
    </source>
</evidence>
<dbReference type="SUPFAM" id="SSF53850">
    <property type="entry name" value="Periplasmic binding protein-like II"/>
    <property type="match status" value="1"/>
</dbReference>
<accession>M8DK18</accession>
<dbReference type="EMBL" id="APBN01000001">
    <property type="protein sequence ID" value="EMT53953.1"/>
    <property type="molecule type" value="Genomic_DNA"/>
</dbReference>
<dbReference type="PROSITE" id="PS51257">
    <property type="entry name" value="PROKAR_LIPOPROTEIN"/>
    <property type="match status" value="1"/>
</dbReference>
<evidence type="ECO:0000256" key="1">
    <source>
        <dbReference type="SAM" id="SignalP"/>
    </source>
</evidence>
<dbReference type="STRING" id="1300222.I532_00065"/>
<dbReference type="OrthoDB" id="9796817at2"/>
<feature type="chain" id="PRO_5039262847" description="Solute-binding protein family 5 domain-containing protein" evidence="1">
    <location>
        <begin position="26"/>
        <end position="538"/>
    </location>
</feature>
<dbReference type="InterPro" id="IPR000914">
    <property type="entry name" value="SBP_5_dom"/>
</dbReference>
<organism evidence="3 4">
    <name type="scientific">Brevibacillus borstelensis AK1</name>
    <dbReference type="NCBI Taxonomy" id="1300222"/>
    <lineage>
        <taxon>Bacteria</taxon>
        <taxon>Bacillati</taxon>
        <taxon>Bacillota</taxon>
        <taxon>Bacilli</taxon>
        <taxon>Bacillales</taxon>
        <taxon>Paenibacillaceae</taxon>
        <taxon>Brevibacillus</taxon>
    </lineage>
</organism>
<gene>
    <name evidence="3" type="ORF">I532_00065</name>
</gene>
<dbReference type="GO" id="GO:0030288">
    <property type="term" value="C:outer membrane-bounded periplasmic space"/>
    <property type="evidence" value="ECO:0007669"/>
    <property type="project" value="TreeGrafter"/>
</dbReference>
<reference evidence="3 4" key="1">
    <citation type="submission" date="2013-03" db="EMBL/GenBank/DDBJ databases">
        <title>Assembly of a new bacterial strain Brevibacillus borstelensis AK1.</title>
        <authorList>
            <person name="Rajan I."/>
            <person name="PoliReddy D."/>
            <person name="Sugumar T."/>
            <person name="Rathinam K."/>
            <person name="Alqarawi S."/>
            <person name="Khalil A.B."/>
            <person name="Sivakumar N."/>
        </authorList>
    </citation>
    <scope>NUCLEOTIDE SEQUENCE [LARGE SCALE GENOMIC DNA]</scope>
    <source>
        <strain evidence="3 4">AK1</strain>
    </source>
</reference>
<dbReference type="InterPro" id="IPR039424">
    <property type="entry name" value="SBP_5"/>
</dbReference>
<dbReference type="PIRSF" id="PIRSF002741">
    <property type="entry name" value="MppA"/>
    <property type="match status" value="1"/>
</dbReference>
<keyword evidence="1" id="KW-0732">Signal</keyword>
<comment type="caution">
    <text evidence="3">The sequence shown here is derived from an EMBL/GenBank/DDBJ whole genome shotgun (WGS) entry which is preliminary data.</text>
</comment>
<dbReference type="GO" id="GO:0043190">
    <property type="term" value="C:ATP-binding cassette (ABC) transporter complex"/>
    <property type="evidence" value="ECO:0007669"/>
    <property type="project" value="InterPro"/>
</dbReference>
<protein>
    <recommendedName>
        <fullName evidence="2">Solute-binding protein family 5 domain-containing protein</fullName>
    </recommendedName>
</protein>
<dbReference type="GO" id="GO:0015833">
    <property type="term" value="P:peptide transport"/>
    <property type="evidence" value="ECO:0007669"/>
    <property type="project" value="TreeGrafter"/>
</dbReference>
<dbReference type="Proteomes" id="UP000012081">
    <property type="component" value="Unassembled WGS sequence"/>
</dbReference>
<name>M8DK18_9BACL</name>
<dbReference type="Pfam" id="PF00496">
    <property type="entry name" value="SBP_bac_5"/>
    <property type="match status" value="1"/>
</dbReference>
<dbReference type="AlphaFoldDB" id="M8DK18"/>
<dbReference type="Gene3D" id="3.10.105.10">
    <property type="entry name" value="Dipeptide-binding Protein, Domain 3"/>
    <property type="match status" value="1"/>
</dbReference>
<sequence>MKKNIGWILAALMMLVAALSGCSRSSEEQAPDEITLSESWDFSGGFYPIETLVVNTNFGPEFYMSNFYETLVNYRNGEIVPGLAESWDISDDGKVYTFHLRQNVKFSDGTPFDAEAVKRNLEVIPINLGKYNGYFGTVSTRFEQIVVVDANTVEVHLTAPYYGGLKDFSLLNPMAMVSPNAFHEDGSVKDTLKTVTLGTGPYMYRGDRDGNIYTFVRNPHYWGEPPEVERFHVKVIPDNHARLLAFRNGEVDLLVGTRQISFDGFNEMKAAGYGALVSEGEANYTRFLAFDVSKAPFDDLNVRLAVSYAIDKMSIVQNIFAGIETKADSMLDPALPYCDVQLVPRIYDRQQAIALLENAGWVDADGDGVREKDGVMLKGEILYIKGDPMIDDLILVLAAQLKEIGMEMKGNGMEKMAFHAEYAKGVAITLYQTYGNPWDPHTTISNMKPDLKNDYPAAQALALVKNGNDIIQRLNVTTDEKEIRKTYHFVLSEIHDKATLLPISYTRELALHNTDKIKGYTFYAGQPSHFNVAGIKLK</sequence>
<dbReference type="PATRIC" id="fig|1300222.3.peg.14"/>
<evidence type="ECO:0000313" key="3">
    <source>
        <dbReference type="EMBL" id="EMT53953.1"/>
    </source>
</evidence>
<proteinExistence type="predicted"/>
<dbReference type="InterPro" id="IPR030678">
    <property type="entry name" value="Peptide/Ni-bd"/>
</dbReference>
<dbReference type="Gene3D" id="3.40.190.10">
    <property type="entry name" value="Periplasmic binding protein-like II"/>
    <property type="match status" value="1"/>
</dbReference>
<dbReference type="PANTHER" id="PTHR30290">
    <property type="entry name" value="PERIPLASMIC BINDING COMPONENT OF ABC TRANSPORTER"/>
    <property type="match status" value="1"/>
</dbReference>
<feature type="signal peptide" evidence="1">
    <location>
        <begin position="1"/>
        <end position="25"/>
    </location>
</feature>
<feature type="domain" description="Solute-binding protein family 5" evidence="2">
    <location>
        <begin position="78"/>
        <end position="447"/>
    </location>
</feature>
<keyword evidence="4" id="KW-1185">Reference proteome</keyword>
<dbReference type="RefSeq" id="WP_003385606.1">
    <property type="nucleotide sequence ID" value="NZ_APBN01000001.1"/>
</dbReference>
<dbReference type="PANTHER" id="PTHR30290:SF37">
    <property type="entry name" value="NICKEL-BINDING PERIPLASMIC PROTEIN"/>
    <property type="match status" value="1"/>
</dbReference>